<organism evidence="1 2">
    <name type="scientific">Verticiella sediminum</name>
    <dbReference type="NCBI Taxonomy" id="1247510"/>
    <lineage>
        <taxon>Bacteria</taxon>
        <taxon>Pseudomonadati</taxon>
        <taxon>Pseudomonadota</taxon>
        <taxon>Betaproteobacteria</taxon>
        <taxon>Burkholderiales</taxon>
        <taxon>Alcaligenaceae</taxon>
        <taxon>Verticiella</taxon>
    </lineage>
</organism>
<gene>
    <name evidence="1" type="ORF">FOZ76_07875</name>
</gene>
<dbReference type="EMBL" id="VLTJ01000013">
    <property type="protein sequence ID" value="TSH96740.1"/>
    <property type="molecule type" value="Genomic_DNA"/>
</dbReference>
<dbReference type="RefSeq" id="WP_143947601.1">
    <property type="nucleotide sequence ID" value="NZ_BAABMB010000002.1"/>
</dbReference>
<dbReference type="Proteomes" id="UP000318405">
    <property type="component" value="Unassembled WGS sequence"/>
</dbReference>
<dbReference type="Pfam" id="PF11136">
    <property type="entry name" value="DUF2889"/>
    <property type="match status" value="1"/>
</dbReference>
<dbReference type="InterPro" id="IPR021312">
    <property type="entry name" value="DUF2889"/>
</dbReference>
<accession>A0A556AV19</accession>
<dbReference type="OrthoDB" id="6862397at2"/>
<name>A0A556AV19_9BURK</name>
<keyword evidence="2" id="KW-1185">Reference proteome</keyword>
<evidence type="ECO:0000313" key="1">
    <source>
        <dbReference type="EMBL" id="TSH96740.1"/>
    </source>
</evidence>
<dbReference type="AlphaFoldDB" id="A0A556AV19"/>
<proteinExistence type="predicted"/>
<sequence length="186" mass="21389">MKSTLADDTREELHFRRIDIRGFRRADGLFELEAQLVDRKPKVFTPRSGGRTVPAHDPTHDLGVRLVFDDMLQVRDVQSFSSAVPYPECHGGGEELRRLIGVRMVSGWRREVALRVRHSHACAHMRELLGPMATVANQTLSELARHRPEPLDPTGRPRKIDSCHAYRADRVIVRRKWPEFHRPPPP</sequence>
<reference evidence="1 2" key="1">
    <citation type="submission" date="2019-07" db="EMBL/GenBank/DDBJ databases">
        <title>Qingshengfaniella alkalisoli gen. nov., sp. nov., isolated from saline soil.</title>
        <authorList>
            <person name="Xu L."/>
            <person name="Huang X.-X."/>
            <person name="Sun J.-Q."/>
        </authorList>
    </citation>
    <scope>NUCLEOTIDE SEQUENCE [LARGE SCALE GENOMIC DNA]</scope>
    <source>
        <strain evidence="1 2">DSM 27279</strain>
    </source>
</reference>
<protein>
    <submittedName>
        <fullName evidence="1">DUF2889 domain-containing protein</fullName>
    </submittedName>
</protein>
<evidence type="ECO:0000313" key="2">
    <source>
        <dbReference type="Proteomes" id="UP000318405"/>
    </source>
</evidence>
<comment type="caution">
    <text evidence="1">The sequence shown here is derived from an EMBL/GenBank/DDBJ whole genome shotgun (WGS) entry which is preliminary data.</text>
</comment>